<dbReference type="PANTHER" id="PTHR21452:SF4">
    <property type="entry name" value="EXPORTIN-6"/>
    <property type="match status" value="1"/>
</dbReference>
<comment type="similarity">
    <text evidence="3">Belongs to the exportin family.</text>
</comment>
<evidence type="ECO:0000259" key="8">
    <source>
        <dbReference type="SMART" id="SM00913"/>
    </source>
</evidence>
<dbReference type="InterPro" id="IPR001494">
    <property type="entry name" value="Importin-beta_N"/>
</dbReference>
<gene>
    <name evidence="9" type="primary">XPO6</name>
</gene>
<dbReference type="GO" id="GO:0031267">
    <property type="term" value="F:small GTPase binding"/>
    <property type="evidence" value="ECO:0007669"/>
    <property type="project" value="InterPro"/>
</dbReference>
<dbReference type="GO" id="GO:0006611">
    <property type="term" value="P:protein export from nucleus"/>
    <property type="evidence" value="ECO:0007669"/>
    <property type="project" value="InterPro"/>
</dbReference>
<dbReference type="Pfam" id="PF03810">
    <property type="entry name" value="IBN_N"/>
    <property type="match status" value="1"/>
</dbReference>
<dbReference type="InterPro" id="IPR040016">
    <property type="entry name" value="XPO6"/>
</dbReference>
<dbReference type="GO" id="GO:0005737">
    <property type="term" value="C:cytoplasm"/>
    <property type="evidence" value="ECO:0007669"/>
    <property type="project" value="UniProtKB-SubCell"/>
</dbReference>
<dbReference type="GO" id="GO:0005634">
    <property type="term" value="C:nucleus"/>
    <property type="evidence" value="ECO:0007669"/>
    <property type="project" value="UniProtKB-SubCell"/>
</dbReference>
<keyword evidence="5" id="KW-0963">Cytoplasm</keyword>
<feature type="domain" description="Importin N-terminal" evidence="8">
    <location>
        <begin position="31"/>
        <end position="97"/>
    </location>
</feature>
<dbReference type="EMBL" id="GBYX01472988">
    <property type="protein sequence ID" value="JAO08666.1"/>
    <property type="molecule type" value="Transcribed_RNA"/>
</dbReference>
<evidence type="ECO:0000256" key="7">
    <source>
        <dbReference type="ARBA" id="ARBA00023242"/>
    </source>
</evidence>
<proteinExistence type="inferred from homology"/>
<evidence type="ECO:0000256" key="4">
    <source>
        <dbReference type="ARBA" id="ARBA00022448"/>
    </source>
</evidence>
<evidence type="ECO:0000313" key="9">
    <source>
        <dbReference type="EMBL" id="JAO08666.1"/>
    </source>
</evidence>
<organism evidence="9">
    <name type="scientific">Poeciliopsis prolifica</name>
    <name type="common">blackstripe livebearer</name>
    <dbReference type="NCBI Taxonomy" id="188132"/>
    <lineage>
        <taxon>Eukaryota</taxon>
        <taxon>Metazoa</taxon>
        <taxon>Chordata</taxon>
        <taxon>Craniata</taxon>
        <taxon>Vertebrata</taxon>
        <taxon>Euteleostomi</taxon>
        <taxon>Actinopterygii</taxon>
        <taxon>Neopterygii</taxon>
        <taxon>Teleostei</taxon>
        <taxon>Neoteleostei</taxon>
        <taxon>Acanthomorphata</taxon>
        <taxon>Ovalentaria</taxon>
        <taxon>Atherinomorphae</taxon>
        <taxon>Cyprinodontiformes</taxon>
        <taxon>Poeciliidae</taxon>
        <taxon>Poeciliinae</taxon>
        <taxon>Poeciliopsis</taxon>
    </lineage>
</organism>
<dbReference type="InterPro" id="IPR013598">
    <property type="entry name" value="Exportin-1/Importin-b-like"/>
</dbReference>
<evidence type="ECO:0000256" key="5">
    <source>
        <dbReference type="ARBA" id="ARBA00022490"/>
    </source>
</evidence>
<sequence length="160" mass="18875">MASDESSLRALENLMTEFFHSCTTNERKREIEELLNNFAQQSGAWRHCLFFLSNTRNEYVMMYSLTVFENLVNKMWIGLASQDKMEIRSCLPKLLLAQHKSVPYFIRNKLCKVIVDIGRQDWPMFYHDFFTNTLQVSPADARCLFAEQCLKYVSYLMICL</sequence>
<keyword evidence="7" id="KW-0539">Nucleus</keyword>
<evidence type="ECO:0000256" key="3">
    <source>
        <dbReference type="ARBA" id="ARBA00009466"/>
    </source>
</evidence>
<evidence type="ECO:0000256" key="2">
    <source>
        <dbReference type="ARBA" id="ARBA00004496"/>
    </source>
</evidence>
<dbReference type="Gene3D" id="1.25.10.10">
    <property type="entry name" value="Leucine-rich Repeat Variant"/>
    <property type="match status" value="1"/>
</dbReference>
<evidence type="ECO:0000256" key="6">
    <source>
        <dbReference type="ARBA" id="ARBA00022927"/>
    </source>
</evidence>
<name>A0A0S7F4B8_9TELE</name>
<accession>A0A0S7F4B8</accession>
<keyword evidence="4" id="KW-0813">Transport</keyword>
<dbReference type="GO" id="GO:0005049">
    <property type="term" value="F:nuclear export signal receptor activity"/>
    <property type="evidence" value="ECO:0007669"/>
    <property type="project" value="InterPro"/>
</dbReference>
<dbReference type="InterPro" id="IPR011989">
    <property type="entry name" value="ARM-like"/>
</dbReference>
<keyword evidence="6" id="KW-0653">Protein transport</keyword>
<protein>
    <submittedName>
        <fullName evidence="9">XPO6</fullName>
    </submittedName>
</protein>
<comment type="subcellular location">
    <subcellularLocation>
        <location evidence="2">Cytoplasm</location>
    </subcellularLocation>
    <subcellularLocation>
        <location evidence="1">Nucleus</location>
    </subcellularLocation>
</comment>
<dbReference type="AlphaFoldDB" id="A0A0S7F4B8"/>
<evidence type="ECO:0000256" key="1">
    <source>
        <dbReference type="ARBA" id="ARBA00004123"/>
    </source>
</evidence>
<dbReference type="Pfam" id="PF08389">
    <property type="entry name" value="Xpo1"/>
    <property type="match status" value="1"/>
</dbReference>
<dbReference type="SUPFAM" id="SSF48371">
    <property type="entry name" value="ARM repeat"/>
    <property type="match status" value="1"/>
</dbReference>
<dbReference type="InterPro" id="IPR016024">
    <property type="entry name" value="ARM-type_fold"/>
</dbReference>
<dbReference type="SMART" id="SM00913">
    <property type="entry name" value="IBN_N"/>
    <property type="match status" value="1"/>
</dbReference>
<reference evidence="9" key="1">
    <citation type="submission" date="2014-12" db="EMBL/GenBank/DDBJ databases">
        <title>Parallel Evolution in Life History Adaptation Evident in the Tissue-Specific Poeciliopsis prolifica transcriptome.</title>
        <authorList>
            <person name="Jue N.K."/>
            <person name="Foley R.J."/>
            <person name="Obergfell C."/>
            <person name="Reznick D.N."/>
            <person name="O'Neill R.J."/>
            <person name="O'Neill M.J."/>
        </authorList>
    </citation>
    <scope>NUCLEOTIDE SEQUENCE</scope>
</reference>
<dbReference type="PANTHER" id="PTHR21452">
    <property type="entry name" value="EXPORTIN-6"/>
    <property type="match status" value="1"/>
</dbReference>